<accession>A0A9D2CT88</accession>
<dbReference type="GO" id="GO:0006046">
    <property type="term" value="P:N-acetylglucosamine catabolic process"/>
    <property type="evidence" value="ECO:0007669"/>
    <property type="project" value="TreeGrafter"/>
</dbReference>
<dbReference type="InterPro" id="IPR006680">
    <property type="entry name" value="Amidohydro-rel"/>
</dbReference>
<name>A0A9D2CT88_9FIRM</name>
<dbReference type="Gene3D" id="3.20.20.140">
    <property type="entry name" value="Metal-dependent hydrolases"/>
    <property type="match status" value="1"/>
</dbReference>
<dbReference type="CDD" id="cd00854">
    <property type="entry name" value="NagA"/>
    <property type="match status" value="1"/>
</dbReference>
<dbReference type="EC" id="3.5.1.25" evidence="9"/>
<dbReference type="PIRSF" id="PIRSF038994">
    <property type="entry name" value="NagA"/>
    <property type="match status" value="1"/>
</dbReference>
<reference evidence="9" key="2">
    <citation type="submission" date="2021-04" db="EMBL/GenBank/DDBJ databases">
        <authorList>
            <person name="Gilroy R."/>
        </authorList>
    </citation>
    <scope>NUCLEOTIDE SEQUENCE</scope>
    <source>
        <strain evidence="9">1345</strain>
    </source>
</reference>
<reference evidence="9" key="1">
    <citation type="journal article" date="2021" name="PeerJ">
        <title>Extensive microbial diversity within the chicken gut microbiome revealed by metagenomics and culture.</title>
        <authorList>
            <person name="Gilroy R."/>
            <person name="Ravi A."/>
            <person name="Getino M."/>
            <person name="Pursley I."/>
            <person name="Horton D.L."/>
            <person name="Alikhan N.F."/>
            <person name="Baker D."/>
            <person name="Gharbi K."/>
            <person name="Hall N."/>
            <person name="Watson M."/>
            <person name="Adriaenssens E.M."/>
            <person name="Foster-Nyarko E."/>
            <person name="Jarju S."/>
            <person name="Secka A."/>
            <person name="Antonio M."/>
            <person name="Oren A."/>
            <person name="Chaudhuri R.R."/>
            <person name="La Ragione R."/>
            <person name="Hildebrand F."/>
            <person name="Pallen M.J."/>
        </authorList>
    </citation>
    <scope>NUCLEOTIDE SEQUENCE</scope>
    <source>
        <strain evidence="9">1345</strain>
    </source>
</reference>
<evidence type="ECO:0000256" key="5">
    <source>
        <dbReference type="PIRNR" id="PIRNR038994"/>
    </source>
</evidence>
<feature type="binding site" evidence="7">
    <location>
        <position position="214"/>
    </location>
    <ligand>
        <name>Zn(2+)</name>
        <dbReference type="ChEBI" id="CHEBI:29105"/>
    </ligand>
</feature>
<keyword evidence="3 5" id="KW-0378">Hydrolase</keyword>
<evidence type="ECO:0000256" key="6">
    <source>
        <dbReference type="PIRSR" id="PIRSR038994-1"/>
    </source>
</evidence>
<protein>
    <submittedName>
        <fullName evidence="9">N-acetylglucosamine-6-phosphate deacetylase</fullName>
        <ecNumber evidence="9">3.5.1.25</ecNumber>
    </submittedName>
</protein>
<feature type="domain" description="Amidohydrolase-related" evidence="8">
    <location>
        <begin position="48"/>
        <end position="377"/>
    </location>
</feature>
<comment type="cofactor">
    <cofactor evidence="7">
        <name>a divalent metal cation</name>
        <dbReference type="ChEBI" id="CHEBI:60240"/>
    </cofactor>
    <text evidence="7">Binds 1 divalent metal cation per subunit.</text>
</comment>
<evidence type="ECO:0000256" key="2">
    <source>
        <dbReference type="ARBA" id="ARBA00022723"/>
    </source>
</evidence>
<keyword evidence="2 7" id="KW-0479">Metal-binding</keyword>
<dbReference type="Proteomes" id="UP000886750">
    <property type="component" value="Unassembled WGS sequence"/>
</dbReference>
<dbReference type="Pfam" id="PF01979">
    <property type="entry name" value="Amidohydro_1"/>
    <property type="match status" value="1"/>
</dbReference>
<dbReference type="InterPro" id="IPR032466">
    <property type="entry name" value="Metal_Hydrolase"/>
</dbReference>
<comment type="similarity">
    <text evidence="1 5">Belongs to the metallo-dependent hydrolases superfamily. NagA family.</text>
</comment>
<dbReference type="NCBIfam" id="TIGR00221">
    <property type="entry name" value="nagA"/>
    <property type="match status" value="1"/>
</dbReference>
<feature type="binding site" evidence="7">
    <location>
        <position position="128"/>
    </location>
    <ligand>
        <name>Zn(2+)</name>
        <dbReference type="ChEBI" id="CHEBI:29105"/>
    </ligand>
</feature>
<evidence type="ECO:0000313" key="9">
    <source>
        <dbReference type="EMBL" id="HIY97501.1"/>
    </source>
</evidence>
<evidence type="ECO:0000256" key="7">
    <source>
        <dbReference type="PIRSR" id="PIRSR038994-3"/>
    </source>
</evidence>
<dbReference type="GO" id="GO:0008448">
    <property type="term" value="F:N-acetylglucosamine-6-phosphate deacetylase activity"/>
    <property type="evidence" value="ECO:0007669"/>
    <property type="project" value="UniProtKB-EC"/>
</dbReference>
<dbReference type="EMBL" id="DXCQ01000067">
    <property type="protein sequence ID" value="HIY97501.1"/>
    <property type="molecule type" value="Genomic_DNA"/>
</dbReference>
<dbReference type="PANTHER" id="PTHR11113:SF14">
    <property type="entry name" value="N-ACETYLGLUCOSAMINE-6-PHOSPHATE DEACETYLASE"/>
    <property type="match status" value="1"/>
</dbReference>
<dbReference type="SUPFAM" id="SSF51338">
    <property type="entry name" value="Composite domain of metallo-dependent hydrolases"/>
    <property type="match status" value="1"/>
</dbReference>
<dbReference type="SUPFAM" id="SSF51556">
    <property type="entry name" value="Metallo-dependent hydrolases"/>
    <property type="match status" value="1"/>
</dbReference>
<dbReference type="InterPro" id="IPR003764">
    <property type="entry name" value="GlcNAc_6-P_deAcase"/>
</dbReference>
<gene>
    <name evidence="9" type="primary">nagA</name>
    <name evidence="9" type="ORF">H9729_07415</name>
</gene>
<dbReference type="Gene3D" id="2.30.40.10">
    <property type="entry name" value="Urease, subunit C, domain 1"/>
    <property type="match status" value="1"/>
</dbReference>
<feature type="active site" description="Proton donor/acceptor" evidence="6">
    <location>
        <position position="272"/>
    </location>
</feature>
<dbReference type="PANTHER" id="PTHR11113">
    <property type="entry name" value="N-ACETYLGLUCOSAMINE-6-PHOSPHATE DEACETYLASE"/>
    <property type="match status" value="1"/>
</dbReference>
<dbReference type="InterPro" id="IPR011059">
    <property type="entry name" value="Metal-dep_hydrolase_composite"/>
</dbReference>
<proteinExistence type="inferred from homology"/>
<organism evidence="9 10">
    <name type="scientific">Candidatus Borkfalkia excrementigallinarum</name>
    <dbReference type="NCBI Taxonomy" id="2838506"/>
    <lineage>
        <taxon>Bacteria</taxon>
        <taxon>Bacillati</taxon>
        <taxon>Bacillota</taxon>
        <taxon>Clostridia</taxon>
        <taxon>Christensenellales</taxon>
        <taxon>Christensenellaceae</taxon>
        <taxon>Candidatus Borkfalkia</taxon>
    </lineage>
</organism>
<evidence type="ECO:0000256" key="1">
    <source>
        <dbReference type="ARBA" id="ARBA00010716"/>
    </source>
</evidence>
<keyword evidence="4 5" id="KW-0119">Carbohydrate metabolism</keyword>
<dbReference type="AlphaFoldDB" id="A0A9D2CT88"/>
<evidence type="ECO:0000259" key="8">
    <source>
        <dbReference type="Pfam" id="PF01979"/>
    </source>
</evidence>
<feature type="binding site" evidence="7">
    <location>
        <position position="193"/>
    </location>
    <ligand>
        <name>Zn(2+)</name>
        <dbReference type="ChEBI" id="CHEBI:29105"/>
    </ligand>
</feature>
<evidence type="ECO:0000256" key="4">
    <source>
        <dbReference type="ARBA" id="ARBA00023277"/>
    </source>
</evidence>
<evidence type="ECO:0000256" key="3">
    <source>
        <dbReference type="ARBA" id="ARBA00022801"/>
    </source>
</evidence>
<comment type="caution">
    <text evidence="9">The sequence shown here is derived from an EMBL/GenBank/DDBJ whole genome shotgun (WGS) entry which is preliminary data.</text>
</comment>
<sequence>MIHGIKNALSFIAGQGFVRTDIRVENGRIAEIGEGVCAQGITLPLGAMVLPAFIDVHIHGACGADCTDGSVSALKKIAGALAAEGTASFLPTLMTQRQDVLCNAARAVQQFMDEDCDACAEALGVHLEGPFLSSDYAGGQPKEFIREDFEAVFGQLSAACGDRVKIVTLAPEITGYEFIRSLSERGINVSVGHSGCTFAAAEKSIDAGARAFTHTFNAQRGFHHREAGAVGAALLDDRAYCELIADCLHVSEPAMRLLVKCKPASKIMLVTDSVRAKGAPSDYMYREGGLEIRYRGGEVRLSDGTLAGSVLKMNVALKNMVQKAKVPLERAVLYCTENPAKYLNEERLGAVSVGKQADFAVLNGEFDVLLTVKRGKIIYKNREAGDIV</sequence>
<evidence type="ECO:0000313" key="10">
    <source>
        <dbReference type="Proteomes" id="UP000886750"/>
    </source>
</evidence>
<dbReference type="GO" id="GO:0046872">
    <property type="term" value="F:metal ion binding"/>
    <property type="evidence" value="ECO:0007669"/>
    <property type="project" value="UniProtKB-KW"/>
</dbReference>